<dbReference type="InterPro" id="IPR025110">
    <property type="entry name" value="AMP-bd_C"/>
</dbReference>
<keyword evidence="4" id="KW-1185">Reference proteome</keyword>
<name>A0AAQ3R7L2_9PEZI</name>
<dbReference type="PANTHER" id="PTHR24096:SF295">
    <property type="entry name" value="ACETYL-COA SYNTHETASE-LIKE PROTEIN"/>
    <property type="match status" value="1"/>
</dbReference>
<proteinExistence type="predicted"/>
<sequence>MGDLAIAGKPLGSLRTGNAFSFLFSNPFEVGSEVIKQAPSEKSRAHGIPRIPLDKPVLVDPLSGACSTWGQLRDDSLLVAAGLHACGLRPAKSVPYVGRTPTVSSVVMIHLPNCLEFATLLFGTLAAGLTATLVSSALTSEELARTIEMVEPSLIVTSEDGSSLIMEALKSPKARLINTPKVLLVYRSSQRYSRCTSNSASNDWQQLCSQGSLGSPVAFTENEAQCRTAIILWSSGTSGKPKGVVLPHSALNASVVIAWHSSLTWGADEKWLGFVPFYHTFGLTNILLLTPACGATVYVMPKYEPKAFLSHIQYYRITSLHMAPPVAVMLAKSELSKGVNFESVKSALSGGAPLAGEVVSLLYKNTKIAVMCGYGLSECGPVSNQRDLHPEELAEHADNVGMPMVGVELKIAAINDSTKTLRIGEEGEILVRTAGSMTCYLKNPEATNESLDHNGWYRTGDIGKIDSRGIVTITGRVKEIIKVKGLQVAPSELENLLLESPLVADVAVSSIYDRSRQTEFPRAYVVPMDPVLRKQLAGGSASRHSLIKLAQKVKEWTEQRSANYKWLRGNIVFVNEIPKSPAGKILRRILKDSAGEEVVIYPDPPGRSKL</sequence>
<dbReference type="GO" id="GO:0019748">
    <property type="term" value="P:secondary metabolic process"/>
    <property type="evidence" value="ECO:0007669"/>
    <property type="project" value="TreeGrafter"/>
</dbReference>
<dbReference type="InterPro" id="IPR045851">
    <property type="entry name" value="AMP-bd_C_sf"/>
</dbReference>
<evidence type="ECO:0000313" key="3">
    <source>
        <dbReference type="EMBL" id="WPH00764.1"/>
    </source>
</evidence>
<protein>
    <submittedName>
        <fullName evidence="3">Acetyl-CoA synthetase-like protein, protein</fullName>
    </submittedName>
</protein>
<dbReference type="SUPFAM" id="SSF56801">
    <property type="entry name" value="Acetyl-CoA synthetase-like"/>
    <property type="match status" value="1"/>
</dbReference>
<dbReference type="InterPro" id="IPR042099">
    <property type="entry name" value="ANL_N_sf"/>
</dbReference>
<dbReference type="EMBL" id="CP138584">
    <property type="protein sequence ID" value="WPH00764.1"/>
    <property type="molecule type" value="Genomic_DNA"/>
</dbReference>
<dbReference type="InterPro" id="IPR000873">
    <property type="entry name" value="AMP-dep_synth/lig_dom"/>
</dbReference>
<evidence type="ECO:0000259" key="1">
    <source>
        <dbReference type="Pfam" id="PF00501"/>
    </source>
</evidence>
<feature type="domain" description="AMP-binding enzyme C-terminal" evidence="2">
    <location>
        <begin position="492"/>
        <end position="584"/>
    </location>
</feature>
<accession>A0AAQ3R7L2</accession>
<dbReference type="GO" id="GO:0016405">
    <property type="term" value="F:CoA-ligase activity"/>
    <property type="evidence" value="ECO:0007669"/>
    <property type="project" value="TreeGrafter"/>
</dbReference>
<dbReference type="PROSITE" id="PS00455">
    <property type="entry name" value="AMP_BINDING"/>
    <property type="match status" value="1"/>
</dbReference>
<dbReference type="Proteomes" id="UP001303373">
    <property type="component" value="Chromosome 5"/>
</dbReference>
<dbReference type="PANTHER" id="PTHR24096">
    <property type="entry name" value="LONG-CHAIN-FATTY-ACID--COA LIGASE"/>
    <property type="match status" value="1"/>
</dbReference>
<dbReference type="Pfam" id="PF00501">
    <property type="entry name" value="AMP-binding"/>
    <property type="match status" value="1"/>
</dbReference>
<dbReference type="Pfam" id="PF13193">
    <property type="entry name" value="AMP-binding_C"/>
    <property type="match status" value="1"/>
</dbReference>
<dbReference type="Gene3D" id="3.30.300.30">
    <property type="match status" value="1"/>
</dbReference>
<feature type="domain" description="AMP-dependent synthetase/ligase" evidence="1">
    <location>
        <begin position="52"/>
        <end position="441"/>
    </location>
</feature>
<evidence type="ECO:0000259" key="2">
    <source>
        <dbReference type="Pfam" id="PF13193"/>
    </source>
</evidence>
<gene>
    <name evidence="3" type="ORF">R9X50_00359400</name>
</gene>
<dbReference type="Gene3D" id="3.40.50.12780">
    <property type="entry name" value="N-terminal domain of ligase-like"/>
    <property type="match status" value="1"/>
</dbReference>
<evidence type="ECO:0000313" key="4">
    <source>
        <dbReference type="Proteomes" id="UP001303373"/>
    </source>
</evidence>
<dbReference type="AlphaFoldDB" id="A0AAQ3R7L2"/>
<dbReference type="InterPro" id="IPR020845">
    <property type="entry name" value="AMP-binding_CS"/>
</dbReference>
<organism evidence="3 4">
    <name type="scientific">Acrodontium crateriforme</name>
    <dbReference type="NCBI Taxonomy" id="150365"/>
    <lineage>
        <taxon>Eukaryota</taxon>
        <taxon>Fungi</taxon>
        <taxon>Dikarya</taxon>
        <taxon>Ascomycota</taxon>
        <taxon>Pezizomycotina</taxon>
        <taxon>Dothideomycetes</taxon>
        <taxon>Dothideomycetidae</taxon>
        <taxon>Mycosphaerellales</taxon>
        <taxon>Teratosphaeriaceae</taxon>
        <taxon>Acrodontium</taxon>
    </lineage>
</organism>
<reference evidence="3 4" key="1">
    <citation type="submission" date="2023-11" db="EMBL/GenBank/DDBJ databases">
        <title>An acidophilic fungus is an integral part of prey digestion in a carnivorous sundew plant.</title>
        <authorList>
            <person name="Tsai I.J."/>
        </authorList>
    </citation>
    <scope>NUCLEOTIDE SEQUENCE [LARGE SCALE GENOMIC DNA]</scope>
    <source>
        <strain evidence="3">169a</strain>
    </source>
</reference>